<gene>
    <name evidence="5" type="primary">LOC119641498</name>
</gene>
<keyword evidence="4" id="KW-1185">Reference proteome</keyword>
<dbReference type="GeneID" id="119641498"/>
<accession>A0A9C5ZAT6</accession>
<evidence type="ECO:0000256" key="1">
    <source>
        <dbReference type="ARBA" id="ARBA00004514"/>
    </source>
</evidence>
<feature type="domain" description="Ubiquitin-like" evidence="3">
    <location>
        <begin position="1"/>
        <end position="77"/>
    </location>
</feature>
<dbReference type="PANTHER" id="PTHR46555">
    <property type="entry name" value="UBIQUITIN-LIKE PROTEIN 4A"/>
    <property type="match status" value="1"/>
</dbReference>
<dbReference type="InterPro" id="IPR000626">
    <property type="entry name" value="Ubiquitin-like_dom"/>
</dbReference>
<sequence length="128" mass="14973">MQIVIKVLKGNDFTLDVSQATTIVEIKKEIEKKVNIPLNLQKLLLVGRTLNDEQPLSAYPSIKDGTKLNLIVMKQEGLKEIIHRSFRKYYNEQQSERLTREFMLDFETKLRLLSLDDIERLAEHLMCI</sequence>
<evidence type="ECO:0000259" key="3">
    <source>
        <dbReference type="PROSITE" id="PS50053"/>
    </source>
</evidence>
<dbReference type="GO" id="GO:0051087">
    <property type="term" value="F:protein-folding chaperone binding"/>
    <property type="evidence" value="ECO:0007669"/>
    <property type="project" value="TreeGrafter"/>
</dbReference>
<evidence type="ECO:0000313" key="5">
    <source>
        <dbReference type="RefSeq" id="XP_037896143.1"/>
    </source>
</evidence>
<dbReference type="GO" id="GO:0071816">
    <property type="term" value="P:tail-anchored membrane protein insertion into ER membrane"/>
    <property type="evidence" value="ECO:0007669"/>
    <property type="project" value="TreeGrafter"/>
</dbReference>
<dbReference type="SMART" id="SM00213">
    <property type="entry name" value="UBQ"/>
    <property type="match status" value="1"/>
</dbReference>
<dbReference type="GO" id="GO:0071818">
    <property type="term" value="C:BAT3 complex"/>
    <property type="evidence" value="ECO:0007669"/>
    <property type="project" value="TreeGrafter"/>
</dbReference>
<dbReference type="Proteomes" id="UP000092443">
    <property type="component" value="Unplaced"/>
</dbReference>
<evidence type="ECO:0000256" key="2">
    <source>
        <dbReference type="ARBA" id="ARBA00022490"/>
    </source>
</evidence>
<evidence type="ECO:0000313" key="4">
    <source>
        <dbReference type="Proteomes" id="UP000092443"/>
    </source>
</evidence>
<dbReference type="SUPFAM" id="SSF54236">
    <property type="entry name" value="Ubiquitin-like"/>
    <property type="match status" value="1"/>
</dbReference>
<keyword evidence="2" id="KW-0963">Cytoplasm</keyword>
<protein>
    <submittedName>
        <fullName evidence="5">Ubiquitin-like protein 4A</fullName>
    </submittedName>
</protein>
<organism evidence="4 5">
    <name type="scientific">Glossina fuscipes</name>
    <dbReference type="NCBI Taxonomy" id="7396"/>
    <lineage>
        <taxon>Eukaryota</taxon>
        <taxon>Metazoa</taxon>
        <taxon>Ecdysozoa</taxon>
        <taxon>Arthropoda</taxon>
        <taxon>Hexapoda</taxon>
        <taxon>Insecta</taxon>
        <taxon>Pterygota</taxon>
        <taxon>Neoptera</taxon>
        <taxon>Endopterygota</taxon>
        <taxon>Diptera</taxon>
        <taxon>Brachycera</taxon>
        <taxon>Muscomorpha</taxon>
        <taxon>Hippoboscoidea</taxon>
        <taxon>Glossinidae</taxon>
        <taxon>Glossina</taxon>
    </lineage>
</organism>
<reference evidence="5" key="1">
    <citation type="submission" date="2025-08" db="UniProtKB">
        <authorList>
            <consortium name="RefSeq"/>
        </authorList>
    </citation>
    <scope>IDENTIFICATION</scope>
    <source>
        <tissue evidence="5">Whole body pupa</tissue>
    </source>
</reference>
<dbReference type="PROSITE" id="PS00299">
    <property type="entry name" value="UBIQUITIN_1"/>
    <property type="match status" value="1"/>
</dbReference>
<dbReference type="InterPro" id="IPR047154">
    <property type="entry name" value="UBL4A-like"/>
</dbReference>
<proteinExistence type="predicted"/>
<dbReference type="PANTHER" id="PTHR46555:SF1">
    <property type="entry name" value="UBIQUITIN-LIKE PROTEIN 4A"/>
    <property type="match status" value="1"/>
</dbReference>
<dbReference type="Gene3D" id="3.10.20.90">
    <property type="entry name" value="Phosphatidylinositol 3-kinase Catalytic Subunit, Chain A, domain 1"/>
    <property type="match status" value="1"/>
</dbReference>
<dbReference type="KEGG" id="gfs:119641498"/>
<dbReference type="PROSITE" id="PS50053">
    <property type="entry name" value="UBIQUITIN_2"/>
    <property type="match status" value="1"/>
</dbReference>
<dbReference type="AlphaFoldDB" id="A0A9C5ZAT6"/>
<dbReference type="RefSeq" id="XP_037896143.1">
    <property type="nucleotide sequence ID" value="XM_038040215.1"/>
</dbReference>
<dbReference type="Pfam" id="PF00240">
    <property type="entry name" value="ubiquitin"/>
    <property type="match status" value="1"/>
</dbReference>
<dbReference type="InterPro" id="IPR019954">
    <property type="entry name" value="Ubiquitin_CS"/>
</dbReference>
<dbReference type="GO" id="GO:0006620">
    <property type="term" value="P:post-translational protein targeting to endoplasmic reticulum membrane"/>
    <property type="evidence" value="ECO:0007669"/>
    <property type="project" value="InterPro"/>
</dbReference>
<dbReference type="InterPro" id="IPR029071">
    <property type="entry name" value="Ubiquitin-like_domsf"/>
</dbReference>
<comment type="subcellular location">
    <subcellularLocation>
        <location evidence="1">Cytoplasm</location>
        <location evidence="1">Cytosol</location>
    </subcellularLocation>
</comment>
<name>A0A9C5ZAT6_9MUSC</name>